<organism evidence="1 2">
    <name type="scientific">Arctium lappa</name>
    <name type="common">Greater burdock</name>
    <name type="synonym">Lappa major</name>
    <dbReference type="NCBI Taxonomy" id="4217"/>
    <lineage>
        <taxon>Eukaryota</taxon>
        <taxon>Viridiplantae</taxon>
        <taxon>Streptophyta</taxon>
        <taxon>Embryophyta</taxon>
        <taxon>Tracheophyta</taxon>
        <taxon>Spermatophyta</taxon>
        <taxon>Magnoliopsida</taxon>
        <taxon>eudicotyledons</taxon>
        <taxon>Gunneridae</taxon>
        <taxon>Pentapetalae</taxon>
        <taxon>asterids</taxon>
        <taxon>campanulids</taxon>
        <taxon>Asterales</taxon>
        <taxon>Asteraceae</taxon>
        <taxon>Carduoideae</taxon>
        <taxon>Cardueae</taxon>
        <taxon>Arctiinae</taxon>
        <taxon>Arctium</taxon>
    </lineage>
</organism>
<comment type="caution">
    <text evidence="1">The sequence shown here is derived from an EMBL/GenBank/DDBJ whole genome shotgun (WGS) entry which is preliminary data.</text>
</comment>
<dbReference type="Proteomes" id="UP001055879">
    <property type="component" value="Linkage Group LG14"/>
</dbReference>
<evidence type="ECO:0000313" key="2">
    <source>
        <dbReference type="Proteomes" id="UP001055879"/>
    </source>
</evidence>
<name>A0ACB8Y4V2_ARCLA</name>
<keyword evidence="2" id="KW-1185">Reference proteome</keyword>
<evidence type="ECO:0000313" key="1">
    <source>
        <dbReference type="EMBL" id="KAI3678819.1"/>
    </source>
</evidence>
<sequence length="96" mass="10927">MEMVEGEGEILGFFLARTPSWKLTCAIDNVNFLVRKNQSPIGLKDCLLVFLGFLTGAIGFPWSFCERKWTHFGVFLLNELDWIESWCKSLTFSGDG</sequence>
<protein>
    <submittedName>
        <fullName evidence="1">Uncharacterized protein</fullName>
    </submittedName>
</protein>
<dbReference type="EMBL" id="CM042060">
    <property type="protein sequence ID" value="KAI3678819.1"/>
    <property type="molecule type" value="Genomic_DNA"/>
</dbReference>
<reference evidence="2" key="1">
    <citation type="journal article" date="2022" name="Mol. Ecol. Resour.">
        <title>The genomes of chicory, endive, great burdock and yacon provide insights into Asteraceae palaeo-polyploidization history and plant inulin production.</title>
        <authorList>
            <person name="Fan W."/>
            <person name="Wang S."/>
            <person name="Wang H."/>
            <person name="Wang A."/>
            <person name="Jiang F."/>
            <person name="Liu H."/>
            <person name="Zhao H."/>
            <person name="Xu D."/>
            <person name="Zhang Y."/>
        </authorList>
    </citation>
    <scope>NUCLEOTIDE SEQUENCE [LARGE SCALE GENOMIC DNA]</scope>
    <source>
        <strain evidence="2">cv. Niubang</strain>
    </source>
</reference>
<reference evidence="1 2" key="2">
    <citation type="journal article" date="2022" name="Mol. Ecol. Resour.">
        <title>The genomes of chicory, endive, great burdock and yacon provide insights into Asteraceae paleo-polyploidization history and plant inulin production.</title>
        <authorList>
            <person name="Fan W."/>
            <person name="Wang S."/>
            <person name="Wang H."/>
            <person name="Wang A."/>
            <person name="Jiang F."/>
            <person name="Liu H."/>
            <person name="Zhao H."/>
            <person name="Xu D."/>
            <person name="Zhang Y."/>
        </authorList>
    </citation>
    <scope>NUCLEOTIDE SEQUENCE [LARGE SCALE GENOMIC DNA]</scope>
    <source>
        <strain evidence="2">cv. Niubang</strain>
    </source>
</reference>
<accession>A0ACB8Y4V2</accession>
<proteinExistence type="predicted"/>
<gene>
    <name evidence="1" type="ORF">L6452_38122</name>
</gene>